<keyword evidence="1" id="KW-0812">Transmembrane</keyword>
<reference evidence="5 6" key="1">
    <citation type="submission" date="2018-02" db="EMBL/GenBank/DDBJ databases">
        <title>Complete genome sequencing of Faecalibacterium prausnitzii strains isolated from the human gut.</title>
        <authorList>
            <person name="Fitzgerald B.C."/>
            <person name="Shkoporov A.N."/>
            <person name="Ross P.R."/>
            <person name="Hill C."/>
        </authorList>
    </citation>
    <scope>NUCLEOTIDE SEQUENCE [LARGE SCALE GENOMIC DNA]</scope>
    <source>
        <strain evidence="4 5">APC923/61-1</strain>
        <strain evidence="3 6">APC942/8-14-2</strain>
    </source>
</reference>
<dbReference type="PROSITE" id="PS51257">
    <property type="entry name" value="PROKAR_LIPOPROTEIN"/>
    <property type="match status" value="1"/>
</dbReference>
<dbReference type="Pfam" id="PF12836">
    <property type="entry name" value="HHH_3"/>
    <property type="match status" value="1"/>
</dbReference>
<dbReference type="InterPro" id="IPR003583">
    <property type="entry name" value="Hlx-hairpin-Hlx_DNA-bd_motif"/>
</dbReference>
<dbReference type="InterPro" id="IPR010994">
    <property type="entry name" value="RuvA_2-like"/>
</dbReference>
<feature type="domain" description="Helix-hairpin-helix DNA-binding motif class 1" evidence="2">
    <location>
        <begin position="62"/>
        <end position="81"/>
    </location>
</feature>
<dbReference type="AlphaFoldDB" id="A0A329TST2"/>
<dbReference type="EMBL" id="PRLE01000001">
    <property type="protein sequence ID" value="RAW61201.1"/>
    <property type="molecule type" value="Genomic_DNA"/>
</dbReference>
<comment type="caution">
    <text evidence="3">The sequence shown here is derived from an EMBL/GenBank/DDBJ whole genome shotgun (WGS) entry which is preliminary data.</text>
</comment>
<dbReference type="GO" id="GO:0006281">
    <property type="term" value="P:DNA repair"/>
    <property type="evidence" value="ECO:0007669"/>
    <property type="project" value="InterPro"/>
</dbReference>
<dbReference type="SUPFAM" id="SSF47781">
    <property type="entry name" value="RuvA domain 2-like"/>
    <property type="match status" value="1"/>
</dbReference>
<dbReference type="InterPro" id="IPR051675">
    <property type="entry name" value="Endo/Exo/Phosphatase_dom_1"/>
</dbReference>
<dbReference type="EMBL" id="PRKZ01000001">
    <property type="protein sequence ID" value="RAW52355.1"/>
    <property type="molecule type" value="Genomic_DNA"/>
</dbReference>
<evidence type="ECO:0000259" key="2">
    <source>
        <dbReference type="SMART" id="SM00278"/>
    </source>
</evidence>
<dbReference type="GO" id="GO:0015627">
    <property type="term" value="C:type II protein secretion system complex"/>
    <property type="evidence" value="ECO:0007669"/>
    <property type="project" value="TreeGrafter"/>
</dbReference>
<evidence type="ECO:0000313" key="5">
    <source>
        <dbReference type="Proteomes" id="UP000250583"/>
    </source>
</evidence>
<proteinExistence type="predicted"/>
<dbReference type="SMART" id="SM00278">
    <property type="entry name" value="HhH1"/>
    <property type="match status" value="1"/>
</dbReference>
<protein>
    <submittedName>
        <fullName evidence="3">Competence protein ComEA</fullName>
    </submittedName>
</protein>
<dbReference type="Proteomes" id="UP000250583">
    <property type="component" value="Unassembled WGS sequence"/>
</dbReference>
<dbReference type="Gene3D" id="1.10.150.280">
    <property type="entry name" value="AF1531-like domain"/>
    <property type="match status" value="1"/>
</dbReference>
<dbReference type="GO" id="GO:0015628">
    <property type="term" value="P:protein secretion by the type II secretion system"/>
    <property type="evidence" value="ECO:0007669"/>
    <property type="project" value="TreeGrafter"/>
</dbReference>
<organism evidence="3 6">
    <name type="scientific">Faecalibacterium prausnitzii</name>
    <dbReference type="NCBI Taxonomy" id="853"/>
    <lineage>
        <taxon>Bacteria</taxon>
        <taxon>Bacillati</taxon>
        <taxon>Bacillota</taxon>
        <taxon>Clostridia</taxon>
        <taxon>Eubacteriales</taxon>
        <taxon>Oscillospiraceae</taxon>
        <taxon>Faecalibacterium</taxon>
    </lineage>
</organism>
<dbReference type="GO" id="GO:0003677">
    <property type="term" value="F:DNA binding"/>
    <property type="evidence" value="ECO:0007669"/>
    <property type="project" value="InterPro"/>
</dbReference>
<evidence type="ECO:0000313" key="6">
    <source>
        <dbReference type="Proteomes" id="UP000251634"/>
    </source>
</evidence>
<sequence length="115" mass="12654">MKEHTSTQKEKRFVLLTLLTAAACAALVFWFAVPLKGHTGQTAKPEPMIQAARVDLNTAGLDALCTLPGIGEKKARAILDYRRQNGAFRHVEDAVYVPGITSRIVESWQNLAYVS</sequence>
<name>A0A329TST2_9FIRM</name>
<feature type="transmembrane region" description="Helical" evidence="1">
    <location>
        <begin position="12"/>
        <end position="33"/>
    </location>
</feature>
<dbReference type="Proteomes" id="UP000251634">
    <property type="component" value="Unassembled WGS sequence"/>
</dbReference>
<dbReference type="PANTHER" id="PTHR21180:SF32">
    <property type="entry name" value="ENDONUCLEASE_EXONUCLEASE_PHOSPHATASE FAMILY DOMAIN-CONTAINING PROTEIN 1"/>
    <property type="match status" value="1"/>
</dbReference>
<dbReference type="RefSeq" id="WP_112114892.1">
    <property type="nucleotide sequence ID" value="NZ_PRKZ01000001.1"/>
</dbReference>
<dbReference type="PANTHER" id="PTHR21180">
    <property type="entry name" value="ENDONUCLEASE/EXONUCLEASE/PHOSPHATASE FAMILY DOMAIN-CONTAINING PROTEIN 1"/>
    <property type="match status" value="1"/>
</dbReference>
<dbReference type="OrthoDB" id="9790239at2"/>
<evidence type="ECO:0000313" key="3">
    <source>
        <dbReference type="EMBL" id="RAW52355.1"/>
    </source>
</evidence>
<accession>A0A329TST2</accession>
<evidence type="ECO:0000313" key="4">
    <source>
        <dbReference type="EMBL" id="RAW61201.1"/>
    </source>
</evidence>
<keyword evidence="1" id="KW-0472">Membrane</keyword>
<keyword evidence="1" id="KW-1133">Transmembrane helix</keyword>
<gene>
    <name evidence="4" type="ORF">C4N22_00495</name>
    <name evidence="3" type="ORF">C4N25_02820</name>
</gene>
<evidence type="ECO:0000256" key="1">
    <source>
        <dbReference type="SAM" id="Phobius"/>
    </source>
</evidence>